<evidence type="ECO:0000313" key="5">
    <source>
        <dbReference type="Proteomes" id="UP000663419"/>
    </source>
</evidence>
<sequence>MKSLLLFSLNILLLVGISHAWTFLWHDEDNEEHLHSGGTTKGCTKINMSKGKQYKWVPEETQFCIHMFADDKCGDENGWSCLVWGPRNLGQSWVRSYIVNTIDGNGNNRAPEKPSPPPQQKPSPPPQQKPSPPPQQKPSPPPQEDPQPPQPPPRATTTKKNDPPPPTRKNEPSKKPEPTSDHASVRAGTEGPAAATTSSTRGSLTPQETDGTNEPSPTDHGAAAAAASGPSSSSPSSSPLEGGSPEGSSSMSGGGIAGVAIGACAGVCLLAALGFLAYRRSKTKTNAVAQVNHYNNLSAEPPYTPELFAPAQKPGYRPSELDSKPTSLGSYPPPSFSAVAEKDAGCYSSWGHVAELADNSSHPMVELPASPLSRRY</sequence>
<organism evidence="4 5">
    <name type="scientific">Ajellomyces capsulatus (strain H88)</name>
    <name type="common">Darling's disease fungus</name>
    <name type="synonym">Histoplasma capsulatum</name>
    <dbReference type="NCBI Taxonomy" id="544711"/>
    <lineage>
        <taxon>Eukaryota</taxon>
        <taxon>Fungi</taxon>
        <taxon>Dikarya</taxon>
        <taxon>Ascomycota</taxon>
        <taxon>Pezizomycotina</taxon>
        <taxon>Eurotiomycetes</taxon>
        <taxon>Eurotiomycetidae</taxon>
        <taxon>Onygenales</taxon>
        <taxon>Ajellomycetaceae</taxon>
        <taxon>Histoplasma</taxon>
    </lineage>
</organism>
<evidence type="ECO:0000313" key="4">
    <source>
        <dbReference type="EMBL" id="QSS57122.1"/>
    </source>
</evidence>
<proteinExistence type="predicted"/>
<evidence type="ECO:0000256" key="1">
    <source>
        <dbReference type="SAM" id="MobiDB-lite"/>
    </source>
</evidence>
<accession>A0A8A1LY74</accession>
<feature type="compositionally biased region" description="Polar residues" evidence="1">
    <location>
        <begin position="195"/>
        <end position="216"/>
    </location>
</feature>
<keyword evidence="3" id="KW-0732">Signal</keyword>
<feature type="compositionally biased region" description="Low complexity" evidence="1">
    <location>
        <begin position="221"/>
        <end position="251"/>
    </location>
</feature>
<feature type="region of interest" description="Disordered" evidence="1">
    <location>
        <begin position="101"/>
        <end position="255"/>
    </location>
</feature>
<reference evidence="4" key="1">
    <citation type="submission" date="2021-01" db="EMBL/GenBank/DDBJ databases">
        <title>Chromosome-level genome assembly of a human fungal pathogen reveals clustering of transcriptionally co-regulated genes.</title>
        <authorList>
            <person name="Voorhies M."/>
            <person name="Cohen S."/>
            <person name="Shea T.P."/>
            <person name="Petrus S."/>
            <person name="Munoz J.F."/>
            <person name="Poplawski S."/>
            <person name="Goldman W.E."/>
            <person name="Michael T."/>
            <person name="Cuomo C.A."/>
            <person name="Sil A."/>
            <person name="Beyhan S."/>
        </authorList>
    </citation>
    <scope>NUCLEOTIDE SEQUENCE</scope>
    <source>
        <strain evidence="4">H88</strain>
    </source>
</reference>
<feature type="chain" id="PRO_5034521221" evidence="3">
    <location>
        <begin position="21"/>
        <end position="376"/>
    </location>
</feature>
<dbReference type="Proteomes" id="UP000663419">
    <property type="component" value="Chromosome 5"/>
</dbReference>
<feature type="transmembrane region" description="Helical" evidence="2">
    <location>
        <begin position="255"/>
        <end position="278"/>
    </location>
</feature>
<feature type="region of interest" description="Disordered" evidence="1">
    <location>
        <begin position="308"/>
        <end position="334"/>
    </location>
</feature>
<keyword evidence="2" id="KW-0472">Membrane</keyword>
<feature type="compositionally biased region" description="Pro residues" evidence="1">
    <location>
        <begin position="113"/>
        <end position="154"/>
    </location>
</feature>
<evidence type="ECO:0000256" key="2">
    <source>
        <dbReference type="SAM" id="Phobius"/>
    </source>
</evidence>
<gene>
    <name evidence="4" type="ORF">I7I53_05524</name>
</gene>
<dbReference type="AlphaFoldDB" id="A0A8A1LY74"/>
<dbReference type="EMBL" id="CP069106">
    <property type="protein sequence ID" value="QSS57122.1"/>
    <property type="molecule type" value="Genomic_DNA"/>
</dbReference>
<evidence type="ECO:0000256" key="3">
    <source>
        <dbReference type="SAM" id="SignalP"/>
    </source>
</evidence>
<feature type="signal peptide" evidence="3">
    <location>
        <begin position="1"/>
        <end position="20"/>
    </location>
</feature>
<protein>
    <submittedName>
        <fullName evidence="4">Uncharacterized protein</fullName>
    </submittedName>
</protein>
<keyword evidence="2" id="KW-1133">Transmembrane helix</keyword>
<feature type="compositionally biased region" description="Basic and acidic residues" evidence="1">
    <location>
        <begin position="168"/>
        <end position="184"/>
    </location>
</feature>
<dbReference type="VEuPathDB" id="FungiDB:I7I53_05524"/>
<keyword evidence="2" id="KW-0812">Transmembrane</keyword>
<name>A0A8A1LY74_AJEC8</name>